<dbReference type="OMA" id="DIARMEM"/>
<gene>
    <name evidence="2" type="ORF">H072_3112</name>
</gene>
<name>S8AJ12_DACHA</name>
<keyword evidence="3" id="KW-1185">Reference proteome</keyword>
<organism evidence="2 3">
    <name type="scientific">Dactylellina haptotyla (strain CBS 200.50)</name>
    <name type="common">Nematode-trapping fungus</name>
    <name type="synonym">Monacrosporium haptotylum</name>
    <dbReference type="NCBI Taxonomy" id="1284197"/>
    <lineage>
        <taxon>Eukaryota</taxon>
        <taxon>Fungi</taxon>
        <taxon>Dikarya</taxon>
        <taxon>Ascomycota</taxon>
        <taxon>Pezizomycotina</taxon>
        <taxon>Orbiliomycetes</taxon>
        <taxon>Orbiliales</taxon>
        <taxon>Orbiliaceae</taxon>
        <taxon>Dactylellina</taxon>
    </lineage>
</organism>
<reference evidence="3" key="2">
    <citation type="submission" date="2013-04" db="EMBL/GenBank/DDBJ databases">
        <title>Genomic mechanisms accounting for the adaptation to parasitism in nematode-trapping fungi.</title>
        <authorList>
            <person name="Ahren D.G."/>
        </authorList>
    </citation>
    <scope>NUCLEOTIDE SEQUENCE [LARGE SCALE GENOMIC DNA]</scope>
    <source>
        <strain evidence="3">CBS 200.50</strain>
    </source>
</reference>
<feature type="compositionally biased region" description="Basic and acidic residues" evidence="1">
    <location>
        <begin position="31"/>
        <end position="51"/>
    </location>
</feature>
<comment type="caution">
    <text evidence="2">The sequence shown here is derived from an EMBL/GenBank/DDBJ whole genome shotgun (WGS) entry which is preliminary data.</text>
</comment>
<dbReference type="OrthoDB" id="5272095at2759"/>
<evidence type="ECO:0000313" key="2">
    <source>
        <dbReference type="EMBL" id="EPS42859.1"/>
    </source>
</evidence>
<dbReference type="HOGENOM" id="CLU_1089985_0_0_1"/>
<sequence>MATLPAIRREIPPTLLPSPPRATVTSSKLPIPDRHQSNPKNSVEEPKDKVKTMTKTEQPLKEWEWYDDEDPYLPISSWNEHPKMLLAFAEHVLSRAKELSYQGGTSQDRLAAIQKCNPVPRSILLKLVGDDTSPSPNRNHYATISNAPWYPAADVAEALFANKHLFTEQEWYTVAVFWFEEWTGFSMAEAWKLGVGRKEWEDNVLQELIEDFEEDGIWFERQPRYRRRFKAWAWWREDGYCELSPKKRNFSNTFK</sequence>
<evidence type="ECO:0000313" key="3">
    <source>
        <dbReference type="Proteomes" id="UP000015100"/>
    </source>
</evidence>
<reference evidence="2 3" key="1">
    <citation type="journal article" date="2013" name="PLoS Genet.">
        <title>Genomic mechanisms accounting for the adaptation to parasitism in nematode-trapping fungi.</title>
        <authorList>
            <person name="Meerupati T."/>
            <person name="Andersson K.M."/>
            <person name="Friman E."/>
            <person name="Kumar D."/>
            <person name="Tunlid A."/>
            <person name="Ahren D."/>
        </authorList>
    </citation>
    <scope>NUCLEOTIDE SEQUENCE [LARGE SCALE GENOMIC DNA]</scope>
    <source>
        <strain evidence="2 3">CBS 200.50</strain>
    </source>
</reference>
<accession>S8AJ12</accession>
<protein>
    <submittedName>
        <fullName evidence="2">Uncharacterized protein</fullName>
    </submittedName>
</protein>
<dbReference type="EMBL" id="AQGS01000096">
    <property type="protein sequence ID" value="EPS42859.1"/>
    <property type="molecule type" value="Genomic_DNA"/>
</dbReference>
<dbReference type="Proteomes" id="UP000015100">
    <property type="component" value="Unassembled WGS sequence"/>
</dbReference>
<dbReference type="AlphaFoldDB" id="S8AJ12"/>
<proteinExistence type="predicted"/>
<feature type="region of interest" description="Disordered" evidence="1">
    <location>
        <begin position="1"/>
        <end position="56"/>
    </location>
</feature>
<evidence type="ECO:0000256" key="1">
    <source>
        <dbReference type="SAM" id="MobiDB-lite"/>
    </source>
</evidence>